<gene>
    <name evidence="2" type="ORF">DP939_39505</name>
</gene>
<dbReference type="Proteomes" id="UP000253303">
    <property type="component" value="Unassembled WGS sequence"/>
</dbReference>
<protein>
    <recommendedName>
        <fullName evidence="4">Beta-lactamase-related domain-containing protein</fullName>
    </recommendedName>
</protein>
<name>A0A366LMG2_9ACTN</name>
<evidence type="ECO:0000313" key="3">
    <source>
        <dbReference type="Proteomes" id="UP000253303"/>
    </source>
</evidence>
<comment type="caution">
    <text evidence="2">The sequence shown here is derived from an EMBL/GenBank/DDBJ whole genome shotgun (WGS) entry which is preliminary data.</text>
</comment>
<organism evidence="2 3">
    <name type="scientific">Spongiactinospora rosea</name>
    <dbReference type="NCBI Taxonomy" id="2248750"/>
    <lineage>
        <taxon>Bacteria</taxon>
        <taxon>Bacillati</taxon>
        <taxon>Actinomycetota</taxon>
        <taxon>Actinomycetes</taxon>
        <taxon>Streptosporangiales</taxon>
        <taxon>Streptosporangiaceae</taxon>
        <taxon>Spongiactinospora</taxon>
    </lineage>
</organism>
<proteinExistence type="predicted"/>
<evidence type="ECO:0008006" key="4">
    <source>
        <dbReference type="Google" id="ProtNLM"/>
    </source>
</evidence>
<dbReference type="AlphaFoldDB" id="A0A366LMG2"/>
<dbReference type="Gene3D" id="3.40.710.10">
    <property type="entry name" value="DD-peptidase/beta-lactamase superfamily"/>
    <property type="match status" value="1"/>
</dbReference>
<feature type="region of interest" description="Disordered" evidence="1">
    <location>
        <begin position="1"/>
        <end position="25"/>
    </location>
</feature>
<accession>A0A366LMG2</accession>
<reference evidence="2 3" key="1">
    <citation type="submission" date="2018-06" db="EMBL/GenBank/DDBJ databases">
        <title>Sphaerisporangium craniellae sp. nov., isolated from a marine sponge in the South China Sea.</title>
        <authorList>
            <person name="Li L."/>
        </authorList>
    </citation>
    <scope>NUCLEOTIDE SEQUENCE [LARGE SCALE GENOMIC DNA]</scope>
    <source>
        <strain evidence="2 3">LHW63015</strain>
    </source>
</reference>
<evidence type="ECO:0000313" key="2">
    <source>
        <dbReference type="EMBL" id="RBQ14693.1"/>
    </source>
</evidence>
<sequence>MRKGSGAGRSPSAIPATCPSGPPSTSRRWSGFVAYAMVNEVIRRVAGQSLQQVYDERIRIPYGPHLYLGLPEAEEERFRPVQRWTATPEQEAAFWSDVPGPHSLLGVRYGLNSTPPLDQVAFANTRTAHALGSPRVPGAGRGTRDLLCRAGSPAHALAASGRHAFQVSSRCR</sequence>
<dbReference type="EMBL" id="QMEY01000030">
    <property type="protein sequence ID" value="RBQ14693.1"/>
    <property type="molecule type" value="Genomic_DNA"/>
</dbReference>
<dbReference type="SUPFAM" id="SSF56601">
    <property type="entry name" value="beta-lactamase/transpeptidase-like"/>
    <property type="match status" value="1"/>
</dbReference>
<evidence type="ECO:0000256" key="1">
    <source>
        <dbReference type="SAM" id="MobiDB-lite"/>
    </source>
</evidence>
<dbReference type="InterPro" id="IPR012338">
    <property type="entry name" value="Beta-lactam/transpept-like"/>
</dbReference>
<dbReference type="RefSeq" id="WP_113985958.1">
    <property type="nucleotide sequence ID" value="NZ_QMEY01000030.1"/>
</dbReference>
<keyword evidence="3" id="KW-1185">Reference proteome</keyword>
<dbReference type="OrthoDB" id="9809635at2"/>